<reference evidence="16 17" key="1">
    <citation type="submission" date="2014-03" db="EMBL/GenBank/DDBJ databases">
        <title>Genome sequence of Clostridium litorale W6, DSM 5388.</title>
        <authorList>
            <person name="Poehlein A."/>
            <person name="Jagirdar A."/>
            <person name="Khonsari B."/>
            <person name="Chibani C.M."/>
            <person name="Gutierrez Gutierrez D.A."/>
            <person name="Davydova E."/>
            <person name="Alghaithi H.S."/>
            <person name="Nair K.P."/>
            <person name="Dhamotharan K."/>
            <person name="Chandran L."/>
            <person name="G W."/>
            <person name="Daniel R."/>
        </authorList>
    </citation>
    <scope>NUCLEOTIDE SEQUENCE [LARGE SCALE GENOMIC DNA]</scope>
    <source>
        <strain evidence="16 17">W6</strain>
    </source>
</reference>
<dbReference type="Pfam" id="PF00271">
    <property type="entry name" value="Helicase_C"/>
    <property type="match status" value="1"/>
</dbReference>
<dbReference type="EMBL" id="JJMM01000023">
    <property type="protein sequence ID" value="KDR94242.1"/>
    <property type="molecule type" value="Genomic_DNA"/>
</dbReference>
<dbReference type="FunFam" id="3.40.50.300:FF:000546">
    <property type="entry name" value="Transcription-repair-coupling factor"/>
    <property type="match status" value="1"/>
</dbReference>
<dbReference type="GO" id="GO:0003678">
    <property type="term" value="F:DNA helicase activity"/>
    <property type="evidence" value="ECO:0007669"/>
    <property type="project" value="TreeGrafter"/>
</dbReference>
<organism evidence="16 17">
    <name type="scientific">Peptoclostridium litorale DSM 5388</name>
    <dbReference type="NCBI Taxonomy" id="1121324"/>
    <lineage>
        <taxon>Bacteria</taxon>
        <taxon>Bacillati</taxon>
        <taxon>Bacillota</taxon>
        <taxon>Clostridia</taxon>
        <taxon>Peptostreptococcales</taxon>
        <taxon>Peptoclostridiaceae</taxon>
        <taxon>Peptoclostridium</taxon>
    </lineage>
</organism>
<evidence type="ECO:0000313" key="17">
    <source>
        <dbReference type="Proteomes" id="UP000027946"/>
    </source>
</evidence>
<dbReference type="GO" id="GO:0005737">
    <property type="term" value="C:cytoplasm"/>
    <property type="evidence" value="ECO:0007669"/>
    <property type="project" value="UniProtKB-SubCell"/>
</dbReference>
<keyword evidence="5 13" id="KW-0378">Hydrolase</keyword>
<dbReference type="Gene3D" id="3.90.1150.50">
    <property type="entry name" value="Transcription-repair-coupling factor, D7 domain"/>
    <property type="match status" value="1"/>
</dbReference>
<dbReference type="InterPro" id="IPR004576">
    <property type="entry name" value="Mfd"/>
</dbReference>
<dbReference type="SUPFAM" id="SSF141259">
    <property type="entry name" value="CarD-like"/>
    <property type="match status" value="1"/>
</dbReference>
<keyword evidence="6" id="KW-0347">Helicase</keyword>
<dbReference type="PROSITE" id="PS51194">
    <property type="entry name" value="HELICASE_CTER"/>
    <property type="match status" value="1"/>
</dbReference>
<evidence type="ECO:0000256" key="1">
    <source>
        <dbReference type="ARBA" id="ARBA00004496"/>
    </source>
</evidence>
<dbReference type="InterPro" id="IPR001650">
    <property type="entry name" value="Helicase_C-like"/>
</dbReference>
<proteinExistence type="inferred from homology"/>
<evidence type="ECO:0000259" key="14">
    <source>
        <dbReference type="PROSITE" id="PS51192"/>
    </source>
</evidence>
<feature type="domain" description="Helicase ATP-binding" evidence="14">
    <location>
        <begin position="629"/>
        <end position="790"/>
    </location>
</feature>
<protein>
    <recommendedName>
        <fullName evidence="12 13">Transcription-repair-coupling factor</fullName>
        <shortName evidence="13">TRCF</shortName>
        <ecNumber evidence="13">3.6.4.-</ecNumber>
    </recommendedName>
</protein>
<dbReference type="NCBIfam" id="TIGR00580">
    <property type="entry name" value="mfd"/>
    <property type="match status" value="1"/>
</dbReference>
<evidence type="ECO:0000256" key="8">
    <source>
        <dbReference type="ARBA" id="ARBA00023125"/>
    </source>
</evidence>
<dbReference type="SUPFAM" id="SSF143517">
    <property type="entry name" value="TRCF domain-like"/>
    <property type="match status" value="1"/>
</dbReference>
<dbReference type="SMART" id="SM00490">
    <property type="entry name" value="HELICc"/>
    <property type="match status" value="1"/>
</dbReference>
<dbReference type="Pfam" id="PF00270">
    <property type="entry name" value="DEAD"/>
    <property type="match status" value="1"/>
</dbReference>
<dbReference type="GO" id="GO:0003684">
    <property type="term" value="F:damaged DNA binding"/>
    <property type="evidence" value="ECO:0007669"/>
    <property type="project" value="InterPro"/>
</dbReference>
<keyword evidence="4 13" id="KW-0227">DNA damage</keyword>
<dbReference type="CDD" id="cd17991">
    <property type="entry name" value="DEXHc_TRCF"/>
    <property type="match status" value="1"/>
</dbReference>
<dbReference type="AlphaFoldDB" id="A0A069RJ18"/>
<keyword evidence="8 13" id="KW-0238">DNA-binding</keyword>
<dbReference type="GO" id="GO:0005524">
    <property type="term" value="F:ATP binding"/>
    <property type="evidence" value="ECO:0007669"/>
    <property type="project" value="UniProtKB-UniRule"/>
</dbReference>
<dbReference type="PROSITE" id="PS51192">
    <property type="entry name" value="HELICASE_ATP_BIND_1"/>
    <property type="match status" value="1"/>
</dbReference>
<evidence type="ECO:0000256" key="12">
    <source>
        <dbReference type="ARBA" id="ARBA00070128"/>
    </source>
</evidence>
<dbReference type="Gene3D" id="3.30.2060.10">
    <property type="entry name" value="Penicillin-binding protein 1b domain"/>
    <property type="match status" value="1"/>
</dbReference>
<evidence type="ECO:0000256" key="11">
    <source>
        <dbReference type="ARBA" id="ARBA00061399"/>
    </source>
</evidence>
<comment type="caution">
    <text evidence="16">The sequence shown here is derived from an EMBL/GenBank/DDBJ whole genome shotgun (WGS) entry which is preliminary data.</text>
</comment>
<evidence type="ECO:0000256" key="4">
    <source>
        <dbReference type="ARBA" id="ARBA00022763"/>
    </source>
</evidence>
<comment type="similarity">
    <text evidence="11 13">In the C-terminal section; belongs to the helicase family. RecG subfamily.</text>
</comment>
<dbReference type="GO" id="GO:0016787">
    <property type="term" value="F:hydrolase activity"/>
    <property type="evidence" value="ECO:0007669"/>
    <property type="project" value="UniProtKB-KW"/>
</dbReference>
<accession>A0A069RJ18</accession>
<evidence type="ECO:0000256" key="2">
    <source>
        <dbReference type="ARBA" id="ARBA00022490"/>
    </source>
</evidence>
<dbReference type="EC" id="3.6.4.-" evidence="13"/>
<comment type="subcellular location">
    <subcellularLocation>
        <location evidence="1 13">Cytoplasm</location>
    </subcellularLocation>
</comment>
<comment type="function">
    <text evidence="13">Couples transcription and DNA repair by recognizing RNA polymerase (RNAP) stalled at DNA lesions. Mediates ATP-dependent release of RNAP and its truncated transcript from the DNA, and recruitment of nucleotide excision repair machinery to the damaged site.</text>
</comment>
<dbReference type="Gene3D" id="3.40.50.300">
    <property type="entry name" value="P-loop containing nucleotide triphosphate hydrolases"/>
    <property type="match status" value="2"/>
</dbReference>
<dbReference type="Proteomes" id="UP000027946">
    <property type="component" value="Unassembled WGS sequence"/>
</dbReference>
<dbReference type="SMART" id="SM01058">
    <property type="entry name" value="CarD_TRCF"/>
    <property type="match status" value="1"/>
</dbReference>
<evidence type="ECO:0000256" key="10">
    <source>
        <dbReference type="ARBA" id="ARBA00061104"/>
    </source>
</evidence>
<dbReference type="PANTHER" id="PTHR47964:SF1">
    <property type="entry name" value="ATP-DEPENDENT DNA HELICASE HOMOLOG RECG, CHLOROPLASTIC"/>
    <property type="match status" value="1"/>
</dbReference>
<evidence type="ECO:0000256" key="7">
    <source>
        <dbReference type="ARBA" id="ARBA00022840"/>
    </source>
</evidence>
<evidence type="ECO:0000256" key="13">
    <source>
        <dbReference type="HAMAP-Rule" id="MF_00969"/>
    </source>
</evidence>
<gene>
    <name evidence="13 16" type="primary">mfd</name>
    <name evidence="16" type="ORF">CLIT_24c00050</name>
</gene>
<evidence type="ECO:0000259" key="15">
    <source>
        <dbReference type="PROSITE" id="PS51194"/>
    </source>
</evidence>
<keyword evidence="7 13" id="KW-0067">ATP-binding</keyword>
<evidence type="ECO:0000256" key="5">
    <source>
        <dbReference type="ARBA" id="ARBA00022801"/>
    </source>
</evidence>
<dbReference type="eggNOG" id="COG1197">
    <property type="taxonomic scope" value="Bacteria"/>
</dbReference>
<dbReference type="InterPro" id="IPR036101">
    <property type="entry name" value="CarD-like/TRCF_RID_sf"/>
</dbReference>
<dbReference type="GO" id="GO:0006355">
    <property type="term" value="P:regulation of DNA-templated transcription"/>
    <property type="evidence" value="ECO:0007669"/>
    <property type="project" value="UniProtKB-UniRule"/>
</dbReference>
<dbReference type="Pfam" id="PF02559">
    <property type="entry name" value="CarD_TRCF_RID"/>
    <property type="match status" value="1"/>
</dbReference>
<dbReference type="Gene3D" id="2.40.10.170">
    <property type="match status" value="1"/>
</dbReference>
<evidence type="ECO:0000256" key="6">
    <source>
        <dbReference type="ARBA" id="ARBA00022806"/>
    </source>
</evidence>
<keyword evidence="9 13" id="KW-0234">DNA repair</keyword>
<dbReference type="SMART" id="SM00487">
    <property type="entry name" value="DEXDc"/>
    <property type="match status" value="1"/>
</dbReference>
<dbReference type="STRING" id="1121324.CLIT_24c00050"/>
<comment type="similarity">
    <text evidence="10 13">In the N-terminal section; belongs to the UvrB family.</text>
</comment>
<dbReference type="InterPro" id="IPR014001">
    <property type="entry name" value="Helicase_ATP-bd"/>
</dbReference>
<evidence type="ECO:0000313" key="16">
    <source>
        <dbReference type="EMBL" id="KDR94242.1"/>
    </source>
</evidence>
<sequence>MADIFFGPLKRSYEFNRMIQGIREGNTPIHASGLVQSQKAHMACALFEQIECRSALVVAYSELDAKIIYEDARFYAGEKAVYMPSSEMFFYSMEARDRSEEIKRVQALSKIAKGERCILVVSVEALLKKYIPKDILIKSIIGIDANDTLDVQWISAKLSRMGYEREAKVEGAGQFSVRGGIIDIFSPGYEYPVRIELFGDEIDSMRSFDPISQKSLEKINSFEILPAREIVYEDHKPLLEGVEDEIAGGNGEDALRNIQMIRDGIYFEGIENYVDYIYEKPDTLISYLPKDSLVIMNEPSRITERERNYREEFNEIFLNSFEKGYALQGQSDILLGVEDIMDDADDRPVVLMSMLPKDVRGFGKSLSLNFAAREIHPFGAKRDMFISELKYLKDKGHSILISIGDKDAAKNIYDMVESSGLACSIVERRDADLKPSQIAVTIGGVASGFSYTDAAFTLITDKEVLGAHKKGQEKRKKKIKNARQIESFLELSTGDYVVHESHGIGKYEGMSQLAVGDIKKDYLKITYAGSDSLYVPTDQLDKVQKYIGSDGERVKLSKLGSNEWNKVKKKTQKAVEDMAKELVELYAKREERKGYSFAEDTTWQGEFENLFPYEETEDQKKAIEEVKRDMESDRIMDRLICGDVGYGKTEVAIRAVFKACMESKQVALLVPTTILAQQHYVTFAGRFENFPIRVEVLSRFKTEKQQKQIIEDARKGLVDVLIGTHRILSKDISFKDLGLLVIDEEQRFGVKHKEKIKKVKETVDVLALSATPIPRTLHMSLTGIRDMSVIEEPPEERHPVRTFVVEAKESIMADAIEREIARGGQVFFVYNRVNGIEDIAAKIKSIVPSANVDLGHGQMSSRQLEKVMMRFLQKETNVLVCTTIIETGMDISNANTIIVYDADKMGLSQLYQLRGRVGRSSRQAYAYFAYEKDKVLSEVSEKRLKAIKEFTEFGSGFKIAMRDLEIRGAGNLLGSQQHGHMASIGYDLYVKMLSNAIKRLKGEEVVKEADTEIELKLEAYIPQDYIDDESTKIEIYKKIASIEDKKDMYEIQEEIEDRFSDIPLPVGTLIMAGYAKALGKKLDVKAIRWRDDKILIEPYYMFRPKEKNHYKLITEIAEVMEKMIK</sequence>
<dbReference type="OrthoDB" id="9804325at2"/>
<dbReference type="InterPro" id="IPR003711">
    <property type="entry name" value="CarD-like/TRCF_RID"/>
</dbReference>
<dbReference type="HAMAP" id="MF_00969">
    <property type="entry name" value="TRCF"/>
    <property type="match status" value="1"/>
</dbReference>
<dbReference type="PANTHER" id="PTHR47964">
    <property type="entry name" value="ATP-DEPENDENT DNA HELICASE HOMOLOG RECG, CHLOROPLASTIC"/>
    <property type="match status" value="1"/>
</dbReference>
<evidence type="ECO:0000256" key="3">
    <source>
        <dbReference type="ARBA" id="ARBA00022741"/>
    </source>
</evidence>
<dbReference type="InterPro" id="IPR037235">
    <property type="entry name" value="TRCF-like_C_D7"/>
</dbReference>
<dbReference type="RefSeq" id="WP_038267193.1">
    <property type="nucleotide sequence ID" value="NZ_FSRH01000014.1"/>
</dbReference>
<keyword evidence="17" id="KW-1185">Reference proteome</keyword>
<name>A0A069RJ18_PEPLI</name>
<dbReference type="InterPro" id="IPR011545">
    <property type="entry name" value="DEAD/DEAH_box_helicase_dom"/>
</dbReference>
<dbReference type="Pfam" id="PF17757">
    <property type="entry name" value="UvrB_inter"/>
    <property type="match status" value="1"/>
</dbReference>
<keyword evidence="2 13" id="KW-0963">Cytoplasm</keyword>
<dbReference type="GO" id="GO:0000716">
    <property type="term" value="P:transcription-coupled nucleotide-excision repair, DNA damage recognition"/>
    <property type="evidence" value="ECO:0007669"/>
    <property type="project" value="UniProtKB-UniRule"/>
</dbReference>
<dbReference type="Pfam" id="PF03461">
    <property type="entry name" value="TRCF"/>
    <property type="match status" value="1"/>
</dbReference>
<keyword evidence="3 13" id="KW-0547">Nucleotide-binding</keyword>
<dbReference type="SUPFAM" id="SSF52540">
    <property type="entry name" value="P-loop containing nucleoside triphosphate hydrolases"/>
    <property type="match status" value="4"/>
</dbReference>
<evidence type="ECO:0000256" key="9">
    <source>
        <dbReference type="ARBA" id="ARBA00023204"/>
    </source>
</evidence>
<dbReference type="Gene3D" id="3.40.50.11180">
    <property type="match status" value="1"/>
</dbReference>
<dbReference type="InterPro" id="IPR047112">
    <property type="entry name" value="RecG/Mfd"/>
</dbReference>
<dbReference type="InterPro" id="IPR027417">
    <property type="entry name" value="P-loop_NTPase"/>
</dbReference>
<feature type="domain" description="Helicase C-terminal" evidence="15">
    <location>
        <begin position="799"/>
        <end position="965"/>
    </location>
</feature>
<dbReference type="SMART" id="SM00982">
    <property type="entry name" value="TRCF"/>
    <property type="match status" value="1"/>
</dbReference>
<dbReference type="InterPro" id="IPR041471">
    <property type="entry name" value="UvrB_inter"/>
</dbReference>
<dbReference type="InterPro" id="IPR005118">
    <property type="entry name" value="TRCF_C"/>
</dbReference>